<gene>
    <name evidence="8" type="ORF">T265_07137</name>
</gene>
<dbReference type="InterPro" id="IPR002018">
    <property type="entry name" value="CarbesteraseB"/>
</dbReference>
<protein>
    <recommendedName>
        <fullName evidence="7">Carboxylesterase type B domain-containing protein</fullName>
    </recommendedName>
</protein>
<organism evidence="8 9">
    <name type="scientific">Opisthorchis viverrini</name>
    <name type="common">Southeast Asian liver fluke</name>
    <dbReference type="NCBI Taxonomy" id="6198"/>
    <lineage>
        <taxon>Eukaryota</taxon>
        <taxon>Metazoa</taxon>
        <taxon>Spiralia</taxon>
        <taxon>Lophotrochozoa</taxon>
        <taxon>Platyhelminthes</taxon>
        <taxon>Trematoda</taxon>
        <taxon>Digenea</taxon>
        <taxon>Opisthorchiida</taxon>
        <taxon>Opisthorchiata</taxon>
        <taxon>Opisthorchiidae</taxon>
        <taxon>Opisthorchis</taxon>
    </lineage>
</organism>
<feature type="signal peptide" evidence="6">
    <location>
        <begin position="1"/>
        <end position="18"/>
    </location>
</feature>
<dbReference type="GeneID" id="20321316"/>
<dbReference type="PANTHER" id="PTHR43918">
    <property type="entry name" value="ACETYLCHOLINESTERASE"/>
    <property type="match status" value="1"/>
</dbReference>
<dbReference type="Gene3D" id="3.40.50.1820">
    <property type="entry name" value="alpha/beta hydrolase"/>
    <property type="match status" value="1"/>
</dbReference>
<feature type="active site" description="Charge relay system" evidence="5">
    <location>
        <position position="513"/>
    </location>
</feature>
<dbReference type="AlphaFoldDB" id="A0A075ACD6"/>
<keyword evidence="4" id="KW-1015">Disulfide bond</keyword>
<evidence type="ECO:0000256" key="5">
    <source>
        <dbReference type="PIRSR" id="PIRSR600997-1"/>
    </source>
</evidence>
<reference evidence="8 9" key="1">
    <citation type="submission" date="2013-11" db="EMBL/GenBank/DDBJ databases">
        <title>Opisthorchis viverrini - life in the bile duct.</title>
        <authorList>
            <person name="Young N.D."/>
            <person name="Nagarajan N."/>
            <person name="Lin S.J."/>
            <person name="Korhonen P.K."/>
            <person name="Jex A.R."/>
            <person name="Hall R.S."/>
            <person name="Safavi-Hemami H."/>
            <person name="Kaewkong W."/>
            <person name="Bertrand D."/>
            <person name="Gao S."/>
            <person name="Seet Q."/>
            <person name="Wongkham S."/>
            <person name="Teh B.T."/>
            <person name="Wongkham C."/>
            <person name="Intapan P.M."/>
            <person name="Maleewong W."/>
            <person name="Yang X."/>
            <person name="Hu M."/>
            <person name="Wang Z."/>
            <person name="Hofmann A."/>
            <person name="Sternberg P.W."/>
            <person name="Tan P."/>
            <person name="Wang J."/>
            <person name="Gasser R.B."/>
        </authorList>
    </citation>
    <scope>NUCLEOTIDE SEQUENCE [LARGE SCALE GENOMIC DNA]</scope>
</reference>
<dbReference type="GO" id="GO:0005615">
    <property type="term" value="C:extracellular space"/>
    <property type="evidence" value="ECO:0007669"/>
    <property type="project" value="TreeGrafter"/>
</dbReference>
<evidence type="ECO:0000256" key="3">
    <source>
        <dbReference type="ARBA" id="ARBA00022801"/>
    </source>
</evidence>
<dbReference type="Proteomes" id="UP000054324">
    <property type="component" value="Unassembled WGS sequence"/>
</dbReference>
<feature type="chain" id="PRO_5007235466" description="Carboxylesterase type B domain-containing protein" evidence="6">
    <location>
        <begin position="19"/>
        <end position="746"/>
    </location>
</feature>
<dbReference type="GO" id="GO:0006581">
    <property type="term" value="P:acetylcholine catabolic process"/>
    <property type="evidence" value="ECO:0007669"/>
    <property type="project" value="TreeGrafter"/>
</dbReference>
<dbReference type="KEGG" id="ovi:T265_07137"/>
<name>A0A075ACD6_OPIVI</name>
<evidence type="ECO:0000313" key="8">
    <source>
        <dbReference type="EMBL" id="KER25394.1"/>
    </source>
</evidence>
<dbReference type="InterPro" id="IPR019819">
    <property type="entry name" value="Carboxylesterase_B_CS"/>
</dbReference>
<dbReference type="EMBL" id="KL596778">
    <property type="protein sequence ID" value="KER25394.1"/>
    <property type="molecule type" value="Genomic_DNA"/>
</dbReference>
<evidence type="ECO:0000256" key="1">
    <source>
        <dbReference type="ARBA" id="ARBA00005964"/>
    </source>
</evidence>
<feature type="active site" description="Acyl-ester intermediate" evidence="5">
    <location>
        <position position="250"/>
    </location>
</feature>
<keyword evidence="2" id="KW-0719">Serine esterase</keyword>
<dbReference type="InterPro" id="IPR019826">
    <property type="entry name" value="Carboxylesterase_B_AS"/>
</dbReference>
<dbReference type="InterPro" id="IPR050654">
    <property type="entry name" value="AChE-related_enzymes"/>
</dbReference>
<accession>A0A075ACD6</accession>
<dbReference type="PRINTS" id="PR00878">
    <property type="entry name" value="CHOLNESTRASE"/>
</dbReference>
<dbReference type="PROSITE" id="PS00941">
    <property type="entry name" value="CARBOXYLESTERASE_B_2"/>
    <property type="match status" value="1"/>
</dbReference>
<evidence type="ECO:0000313" key="9">
    <source>
        <dbReference type="Proteomes" id="UP000054324"/>
    </source>
</evidence>
<dbReference type="InterPro" id="IPR029058">
    <property type="entry name" value="AB_hydrolase_fold"/>
</dbReference>
<dbReference type="STRING" id="6198.A0A075ACD6"/>
<sequence>MLFVWWFLLHHASICALADLTPSEIFPHPINLSKSDWKCPSDRPATITTVGTFCGIREVVHWPDGMASKVDIYYGIRYGQPPVGRLRFRKPVPPPAEPDKVFSANELQATCPQPRDTLFQECPAARMWQPNTLMSEDCLFLNIWVPSHTPSEMNSNEEKLAVMLWIYGGSFYTGTSTLSVYDGRFLAARQNVIVASLNYRVGPFGFLFTDQAEVPGNMGLWDQRLAMKWVKDHIGSFGGDPERITLFGESAGAVSVSAHLLSPWSHAFFTNAVMQSGSILGNWAVSNAVRALEQTNKFSKILGCTGNAVNTIDCLRKKSVKEILDAHDAMFNDASYFSVPFPPVLDQHFLPYENGLRLRQMRFMKTTGSVMFGINKNEGSYFLLYAFVNNSDWRGEHTQLPIRSRAEYLTCLRRVLELQDDIRPELTDPLIRYIDFEYETYDYIPTLASWTRRLEVISSDRSFKCPTITMANTATNQYVLSGPRIGSKLPVYFYEFQHRTASVQWPEWAGTMHGYEIEYVFGIPFSPQFQATFYRFTDEERRLSDMMMTYWANFARTGDPNILPLDKDVLNLNSPAGEAEERVDSVLEPKHITDYLEQVRLPGSLAKCEFSNWPQYLNETASYLIFGEEAGKLLVGSAPRRRQCLFWQRWYPALLLQISLLIITTKNLAWVSLLIITTKNIGLGEEIARITVAGREHSSKQKNDWPFVAFLRRLYRVKGCSVNEFNQNGSKSCCEFTNQGVYETTS</sequence>
<keyword evidence="9" id="KW-1185">Reference proteome</keyword>
<evidence type="ECO:0000259" key="7">
    <source>
        <dbReference type="Pfam" id="PF00135"/>
    </source>
</evidence>
<dbReference type="OrthoDB" id="9000293at2759"/>
<dbReference type="SUPFAM" id="SSF53474">
    <property type="entry name" value="alpha/beta-Hydrolases"/>
    <property type="match status" value="1"/>
</dbReference>
<dbReference type="GO" id="GO:0003990">
    <property type="term" value="F:acetylcholinesterase activity"/>
    <property type="evidence" value="ECO:0007669"/>
    <property type="project" value="TreeGrafter"/>
</dbReference>
<dbReference type="PROSITE" id="PS00122">
    <property type="entry name" value="CARBOXYLESTERASE_B_1"/>
    <property type="match status" value="1"/>
</dbReference>
<dbReference type="PANTHER" id="PTHR43918:SF4">
    <property type="entry name" value="CARBOXYLIC ESTER HYDROLASE"/>
    <property type="match status" value="1"/>
</dbReference>
<feature type="active site" description="Charge relay system" evidence="5">
    <location>
        <position position="378"/>
    </location>
</feature>
<evidence type="ECO:0000256" key="2">
    <source>
        <dbReference type="ARBA" id="ARBA00022487"/>
    </source>
</evidence>
<comment type="similarity">
    <text evidence="1">Belongs to the type-B carboxylesterase/lipase family.</text>
</comment>
<dbReference type="Pfam" id="PF00135">
    <property type="entry name" value="COesterase"/>
    <property type="match status" value="1"/>
</dbReference>
<dbReference type="InterPro" id="IPR000997">
    <property type="entry name" value="Cholinesterase"/>
</dbReference>
<keyword evidence="6" id="KW-0732">Signal</keyword>
<dbReference type="GO" id="GO:0005886">
    <property type="term" value="C:plasma membrane"/>
    <property type="evidence" value="ECO:0007669"/>
    <property type="project" value="TreeGrafter"/>
</dbReference>
<keyword evidence="3" id="KW-0378">Hydrolase</keyword>
<dbReference type="RefSeq" id="XP_009170845.1">
    <property type="nucleotide sequence ID" value="XM_009172581.1"/>
</dbReference>
<feature type="domain" description="Carboxylesterase type B" evidence="7">
    <location>
        <begin position="48"/>
        <end position="562"/>
    </location>
</feature>
<dbReference type="GO" id="GO:0019695">
    <property type="term" value="P:choline metabolic process"/>
    <property type="evidence" value="ECO:0007669"/>
    <property type="project" value="TreeGrafter"/>
</dbReference>
<dbReference type="CTD" id="20321316"/>
<evidence type="ECO:0000256" key="4">
    <source>
        <dbReference type="ARBA" id="ARBA00023157"/>
    </source>
</evidence>
<proteinExistence type="inferred from homology"/>
<dbReference type="ESTHER" id="9trem-a0a075acd6">
    <property type="family name" value="ACHE"/>
</dbReference>
<evidence type="ECO:0000256" key="6">
    <source>
        <dbReference type="SAM" id="SignalP"/>
    </source>
</evidence>